<reference evidence="3" key="1">
    <citation type="journal article" date="2016" name="Environ. Microbiol.">
        <title>The complete genome of a viable archaeum isolated from 123-million-year-old rock salt.</title>
        <authorList>
            <person name="Jaakkola S.T."/>
            <person name="Pfeiffer F."/>
            <person name="Ravantti J.J."/>
            <person name="Guo Q."/>
            <person name="Liu Y."/>
            <person name="Chen X."/>
            <person name="Ma H."/>
            <person name="Yang C."/>
            <person name="Oksanen H.M."/>
            <person name="Bamford D.H."/>
        </authorList>
    </citation>
    <scope>NUCLEOTIDE SEQUENCE</scope>
    <source>
        <strain evidence="3">JI20-1</strain>
    </source>
</reference>
<organism evidence="2 3">
    <name type="scientific">Halobacterium hubeiense</name>
    <dbReference type="NCBI Taxonomy" id="1407499"/>
    <lineage>
        <taxon>Archaea</taxon>
        <taxon>Methanobacteriati</taxon>
        <taxon>Methanobacteriota</taxon>
        <taxon>Stenosarchaea group</taxon>
        <taxon>Halobacteria</taxon>
        <taxon>Halobacteriales</taxon>
        <taxon>Halobacteriaceae</taxon>
        <taxon>Halobacterium</taxon>
    </lineage>
</organism>
<protein>
    <submittedName>
        <fullName evidence="2">Uncharacterized protein</fullName>
    </submittedName>
</protein>
<evidence type="ECO:0000256" key="1">
    <source>
        <dbReference type="SAM" id="MobiDB-lite"/>
    </source>
</evidence>
<gene>
    <name evidence="2" type="ORF">HHUB_3517</name>
</gene>
<dbReference type="STRING" id="1407499.HHUB_3517"/>
<sequence>MTSSDDSDSNLVPLSNWASPTSNVERDFTTLSSHHQELVGSLADATCTPR</sequence>
<keyword evidence="3" id="KW-1185">Reference proteome</keyword>
<dbReference type="KEGG" id="hhb:Hhub_3517"/>
<feature type="compositionally biased region" description="Polar residues" evidence="1">
    <location>
        <begin position="9"/>
        <end position="22"/>
    </location>
</feature>
<accession>A0A0U5H3D2</accession>
<dbReference type="EMBL" id="LN831302">
    <property type="protein sequence ID" value="CQH61675.1"/>
    <property type="molecule type" value="Genomic_DNA"/>
</dbReference>
<feature type="region of interest" description="Disordered" evidence="1">
    <location>
        <begin position="1"/>
        <end position="22"/>
    </location>
</feature>
<dbReference type="Proteomes" id="UP000066737">
    <property type="component" value="Chromosome I"/>
</dbReference>
<evidence type="ECO:0000313" key="3">
    <source>
        <dbReference type="Proteomes" id="UP000066737"/>
    </source>
</evidence>
<name>A0A0U5H3D2_9EURY</name>
<dbReference type="AlphaFoldDB" id="A0A0U5H3D2"/>
<proteinExistence type="predicted"/>
<evidence type="ECO:0000313" key="2">
    <source>
        <dbReference type="EMBL" id="CQH61675.1"/>
    </source>
</evidence>